<reference evidence="2" key="1">
    <citation type="submission" date="2020-11" db="EMBL/GenBank/DDBJ databases">
        <authorList>
            <consortium name="DOE Joint Genome Institute"/>
            <person name="Ahrendt S."/>
            <person name="Riley R."/>
            <person name="Andreopoulos W."/>
            <person name="Labutti K."/>
            <person name="Pangilinan J."/>
            <person name="Ruiz-Duenas F.J."/>
            <person name="Barrasa J.M."/>
            <person name="Sanchez-Garcia M."/>
            <person name="Camarero S."/>
            <person name="Miyauchi S."/>
            <person name="Serrano A."/>
            <person name="Linde D."/>
            <person name="Babiker R."/>
            <person name="Drula E."/>
            <person name="Ayuso-Fernandez I."/>
            <person name="Pacheco R."/>
            <person name="Padilla G."/>
            <person name="Ferreira P."/>
            <person name="Barriuso J."/>
            <person name="Kellner H."/>
            <person name="Castanera R."/>
            <person name="Alfaro M."/>
            <person name="Ramirez L."/>
            <person name="Pisabarro A.G."/>
            <person name="Kuo A."/>
            <person name="Tritt A."/>
            <person name="Lipzen A."/>
            <person name="He G."/>
            <person name="Yan M."/>
            <person name="Ng V."/>
            <person name="Cullen D."/>
            <person name="Martin F."/>
            <person name="Rosso M.-N."/>
            <person name="Henrissat B."/>
            <person name="Hibbett D."/>
            <person name="Martinez A.T."/>
            <person name="Grigoriev I.V."/>
        </authorList>
    </citation>
    <scope>NUCLEOTIDE SEQUENCE</scope>
    <source>
        <strain evidence="2">CBS 247.69</strain>
    </source>
</reference>
<keyword evidence="1" id="KW-1133">Transmembrane helix</keyword>
<dbReference type="Proteomes" id="UP000807353">
    <property type="component" value="Unassembled WGS sequence"/>
</dbReference>
<proteinExistence type="predicted"/>
<feature type="transmembrane region" description="Helical" evidence="1">
    <location>
        <begin position="39"/>
        <end position="57"/>
    </location>
</feature>
<keyword evidence="3" id="KW-1185">Reference proteome</keyword>
<protein>
    <submittedName>
        <fullName evidence="2">Uncharacterized protein</fullName>
    </submittedName>
</protein>
<sequence>MCGQGYCWTSLVYDSRRLDKIGGGCFRQHNENELEFKLLLFRALVSVLFGGVGRRLFERSRRLPPKK</sequence>
<dbReference type="AlphaFoldDB" id="A0A9P5XXJ1"/>
<evidence type="ECO:0000256" key="1">
    <source>
        <dbReference type="SAM" id="Phobius"/>
    </source>
</evidence>
<comment type="caution">
    <text evidence="2">The sequence shown here is derived from an EMBL/GenBank/DDBJ whole genome shotgun (WGS) entry which is preliminary data.</text>
</comment>
<dbReference type="EMBL" id="MU150372">
    <property type="protein sequence ID" value="KAF9457411.1"/>
    <property type="molecule type" value="Genomic_DNA"/>
</dbReference>
<name>A0A9P5XXJ1_9AGAR</name>
<evidence type="ECO:0000313" key="3">
    <source>
        <dbReference type="Proteomes" id="UP000807353"/>
    </source>
</evidence>
<gene>
    <name evidence="2" type="ORF">BDZ94DRAFT_1273204</name>
</gene>
<keyword evidence="1" id="KW-0472">Membrane</keyword>
<evidence type="ECO:0000313" key="2">
    <source>
        <dbReference type="EMBL" id="KAF9457411.1"/>
    </source>
</evidence>
<organism evidence="2 3">
    <name type="scientific">Collybia nuda</name>
    <dbReference type="NCBI Taxonomy" id="64659"/>
    <lineage>
        <taxon>Eukaryota</taxon>
        <taxon>Fungi</taxon>
        <taxon>Dikarya</taxon>
        <taxon>Basidiomycota</taxon>
        <taxon>Agaricomycotina</taxon>
        <taxon>Agaricomycetes</taxon>
        <taxon>Agaricomycetidae</taxon>
        <taxon>Agaricales</taxon>
        <taxon>Tricholomatineae</taxon>
        <taxon>Clitocybaceae</taxon>
        <taxon>Collybia</taxon>
    </lineage>
</organism>
<accession>A0A9P5XXJ1</accession>
<keyword evidence="1" id="KW-0812">Transmembrane</keyword>